<organism evidence="8 9">
    <name type="scientific">Meyerozyma guilliermondii (strain ATCC 6260 / CBS 566 / DSM 6381 / JCM 1539 / NBRC 10279 / NRRL Y-324)</name>
    <name type="common">Yeast</name>
    <name type="synonym">Candida guilliermondii</name>
    <dbReference type="NCBI Taxonomy" id="294746"/>
    <lineage>
        <taxon>Eukaryota</taxon>
        <taxon>Fungi</taxon>
        <taxon>Dikarya</taxon>
        <taxon>Ascomycota</taxon>
        <taxon>Saccharomycotina</taxon>
        <taxon>Pichiomycetes</taxon>
        <taxon>Debaryomycetaceae</taxon>
        <taxon>Meyerozyma</taxon>
    </lineage>
</organism>
<comment type="subcellular location">
    <subcellularLocation>
        <location evidence="1">Membrane</location>
        <topology evidence="1">Multi-pass membrane protein</topology>
    </subcellularLocation>
</comment>
<keyword evidence="4" id="KW-1133">Transmembrane helix</keyword>
<protein>
    <recommendedName>
        <fullName evidence="6">Protein SYM1</fullName>
    </recommendedName>
</protein>
<dbReference type="RefSeq" id="XP_001483270.1">
    <property type="nucleotide sequence ID" value="XM_001483220.1"/>
</dbReference>
<name>A5DL48_PICGU</name>
<dbReference type="KEGG" id="pgu:PGUG_03999"/>
<keyword evidence="9" id="KW-1185">Reference proteome</keyword>
<dbReference type="OMA" id="CAPTMIG"/>
<dbReference type="OrthoDB" id="430207at2759"/>
<comment type="similarity">
    <text evidence="2 7">Belongs to the peroxisomal membrane protein PXMP2/4 family.</text>
</comment>
<dbReference type="Proteomes" id="UP000001997">
    <property type="component" value="Unassembled WGS sequence"/>
</dbReference>
<evidence type="ECO:0000313" key="9">
    <source>
        <dbReference type="Proteomes" id="UP000001997"/>
    </source>
</evidence>
<dbReference type="GO" id="GO:0016020">
    <property type="term" value="C:membrane"/>
    <property type="evidence" value="ECO:0007669"/>
    <property type="project" value="UniProtKB-SubCell"/>
</dbReference>
<dbReference type="STRING" id="294746.A5DL48"/>
<evidence type="ECO:0000256" key="7">
    <source>
        <dbReference type="RuleBase" id="RU363053"/>
    </source>
</evidence>
<evidence type="ECO:0000256" key="5">
    <source>
        <dbReference type="ARBA" id="ARBA00023136"/>
    </source>
</evidence>
<evidence type="ECO:0000256" key="3">
    <source>
        <dbReference type="ARBA" id="ARBA00022692"/>
    </source>
</evidence>
<evidence type="ECO:0000256" key="2">
    <source>
        <dbReference type="ARBA" id="ARBA00006824"/>
    </source>
</evidence>
<accession>A5DL48</accession>
<sequence length="216" mass="24629">MQSYMCVAISDLLRFSSMYSAYKNLLRTRPLTTNCITTGFLFATGDILAQTQFSHTDDNSKPPFDFNRTLRATIYGSIIFAPIGDRWYKTLAKIKAPRSISNSKTDTLARVMADQLGFAPFLGVPLYYSAMTFLEMRPNPAKEAIERVENNWWSTLKVNWCVWPVFQLFNFGLVPVQFHLLTVNVISIGWNCYISMLNARHGKIAGVPLEEEQVMM</sequence>
<dbReference type="Pfam" id="PF04117">
    <property type="entry name" value="Mpv17_PMP22"/>
    <property type="match status" value="1"/>
</dbReference>
<dbReference type="FunCoup" id="A5DL48">
    <property type="interactions" value="597"/>
</dbReference>
<dbReference type="EMBL" id="CH408159">
    <property type="protein sequence ID" value="EDK39901.1"/>
    <property type="molecule type" value="Genomic_DNA"/>
</dbReference>
<dbReference type="InterPro" id="IPR007248">
    <property type="entry name" value="Mpv17_PMP22"/>
</dbReference>
<dbReference type="PANTHER" id="PTHR11266">
    <property type="entry name" value="PEROXISOMAL MEMBRANE PROTEIN 2, PXMP2 MPV17"/>
    <property type="match status" value="1"/>
</dbReference>
<reference evidence="8 9" key="1">
    <citation type="journal article" date="2009" name="Nature">
        <title>Evolution of pathogenicity and sexual reproduction in eight Candida genomes.</title>
        <authorList>
            <person name="Butler G."/>
            <person name="Rasmussen M.D."/>
            <person name="Lin M.F."/>
            <person name="Santos M.A."/>
            <person name="Sakthikumar S."/>
            <person name="Munro C.A."/>
            <person name="Rheinbay E."/>
            <person name="Grabherr M."/>
            <person name="Forche A."/>
            <person name="Reedy J.L."/>
            <person name="Agrafioti I."/>
            <person name="Arnaud M.B."/>
            <person name="Bates S."/>
            <person name="Brown A.J."/>
            <person name="Brunke S."/>
            <person name="Costanzo M.C."/>
            <person name="Fitzpatrick D.A."/>
            <person name="de Groot P.W."/>
            <person name="Harris D."/>
            <person name="Hoyer L.L."/>
            <person name="Hube B."/>
            <person name="Klis F.M."/>
            <person name="Kodira C."/>
            <person name="Lennard N."/>
            <person name="Logue M.E."/>
            <person name="Martin R."/>
            <person name="Neiman A.M."/>
            <person name="Nikolaou E."/>
            <person name="Quail M.A."/>
            <person name="Quinn J."/>
            <person name="Santos M.C."/>
            <person name="Schmitzberger F.F."/>
            <person name="Sherlock G."/>
            <person name="Shah P."/>
            <person name="Silverstein K.A."/>
            <person name="Skrzypek M.S."/>
            <person name="Soll D."/>
            <person name="Staggs R."/>
            <person name="Stansfield I."/>
            <person name="Stumpf M.P."/>
            <person name="Sudbery P.E."/>
            <person name="Srikantha T."/>
            <person name="Zeng Q."/>
            <person name="Berman J."/>
            <person name="Berriman M."/>
            <person name="Heitman J."/>
            <person name="Gow N.A."/>
            <person name="Lorenz M.C."/>
            <person name="Birren B.W."/>
            <person name="Kellis M."/>
            <person name="Cuomo C.A."/>
        </authorList>
    </citation>
    <scope>NUCLEOTIDE SEQUENCE [LARGE SCALE GENOMIC DNA]</scope>
    <source>
        <strain evidence="9">ATCC 6260 / CBS 566 / DSM 6381 / JCM 1539 / NBRC 10279 / NRRL Y-324</strain>
    </source>
</reference>
<gene>
    <name evidence="8" type="ORF">PGUG_03999</name>
</gene>
<dbReference type="AlphaFoldDB" id="A5DL48"/>
<proteinExistence type="inferred from homology"/>
<evidence type="ECO:0000256" key="4">
    <source>
        <dbReference type="ARBA" id="ARBA00022989"/>
    </source>
</evidence>
<dbReference type="PANTHER" id="PTHR11266:SF17">
    <property type="entry name" value="PROTEIN MPV17"/>
    <property type="match status" value="1"/>
</dbReference>
<evidence type="ECO:0000313" key="8">
    <source>
        <dbReference type="EMBL" id="EDK39901.1"/>
    </source>
</evidence>
<evidence type="ECO:0000256" key="1">
    <source>
        <dbReference type="ARBA" id="ARBA00004141"/>
    </source>
</evidence>
<evidence type="ECO:0000256" key="6">
    <source>
        <dbReference type="ARBA" id="ARBA00039302"/>
    </source>
</evidence>
<keyword evidence="5" id="KW-0472">Membrane</keyword>
<dbReference type="HOGENOM" id="CLU_049109_8_1_1"/>
<dbReference type="InParanoid" id="A5DL48"/>
<dbReference type="GO" id="GO:0005739">
    <property type="term" value="C:mitochondrion"/>
    <property type="evidence" value="ECO:0007669"/>
    <property type="project" value="TreeGrafter"/>
</dbReference>
<keyword evidence="3" id="KW-0812">Transmembrane</keyword>
<dbReference type="GeneID" id="5125565"/>
<dbReference type="eggNOG" id="KOG1944">
    <property type="taxonomic scope" value="Eukaryota"/>
</dbReference>